<dbReference type="AlphaFoldDB" id="S4PZJ1"/>
<proteinExistence type="predicted"/>
<dbReference type="EMBL" id="GAIX01001448">
    <property type="protein sequence ID" value="JAA91112.1"/>
    <property type="molecule type" value="Transcribed_RNA"/>
</dbReference>
<organism evidence="1">
    <name type="scientific">Pararge aegeria</name>
    <name type="common">speckled wood butterfly</name>
    <dbReference type="NCBI Taxonomy" id="116150"/>
    <lineage>
        <taxon>Eukaryota</taxon>
        <taxon>Metazoa</taxon>
        <taxon>Ecdysozoa</taxon>
        <taxon>Arthropoda</taxon>
        <taxon>Hexapoda</taxon>
        <taxon>Insecta</taxon>
        <taxon>Pterygota</taxon>
        <taxon>Neoptera</taxon>
        <taxon>Endopterygota</taxon>
        <taxon>Lepidoptera</taxon>
        <taxon>Glossata</taxon>
        <taxon>Ditrysia</taxon>
        <taxon>Papilionoidea</taxon>
        <taxon>Nymphalidae</taxon>
        <taxon>Satyrinae</taxon>
        <taxon>Satyrini</taxon>
        <taxon>Parargina</taxon>
        <taxon>Pararge</taxon>
    </lineage>
</organism>
<feature type="non-terminal residue" evidence="1">
    <location>
        <position position="89"/>
    </location>
</feature>
<name>S4PZJ1_9NEOP</name>
<reference evidence="1" key="1">
    <citation type="journal article" date="2013" name="BMC Genomics">
        <title>Unscrambling butterfly oogenesis.</title>
        <authorList>
            <person name="Carter J.M."/>
            <person name="Baker S.C."/>
            <person name="Pink R."/>
            <person name="Carter D.R."/>
            <person name="Collins A."/>
            <person name="Tomlin J."/>
            <person name="Gibbs M."/>
            <person name="Breuker C.J."/>
        </authorList>
    </citation>
    <scope>NUCLEOTIDE SEQUENCE</scope>
    <source>
        <tissue evidence="1">Ovary</tissue>
    </source>
</reference>
<accession>S4PZJ1</accession>
<evidence type="ECO:0000313" key="1">
    <source>
        <dbReference type="EMBL" id="JAA91112.1"/>
    </source>
</evidence>
<sequence length="89" mass="9699">MPLTTRTTSDHSVKVSSASVRYLCVRSLLTQSSPSTHIVGGVNGSQKGIAIHYVLPAKKVLLKYSNNICLIRGYGNNKHTFVFIIAILL</sequence>
<reference evidence="1" key="2">
    <citation type="submission" date="2013-05" db="EMBL/GenBank/DDBJ databases">
        <authorList>
            <person name="Carter J.-M."/>
            <person name="Baker S.C."/>
            <person name="Pink R."/>
            <person name="Carter D.R.F."/>
            <person name="Collins A."/>
            <person name="Tomlin J."/>
            <person name="Gibbs M."/>
            <person name="Breuker C.J."/>
        </authorList>
    </citation>
    <scope>NUCLEOTIDE SEQUENCE</scope>
    <source>
        <tissue evidence="1">Ovary</tissue>
    </source>
</reference>
<protein>
    <submittedName>
        <fullName evidence="1">Uncharacterized protein</fullName>
    </submittedName>
</protein>